<organism evidence="1 2">
    <name type="scientific">Phtheirospermum japonicum</name>
    <dbReference type="NCBI Taxonomy" id="374723"/>
    <lineage>
        <taxon>Eukaryota</taxon>
        <taxon>Viridiplantae</taxon>
        <taxon>Streptophyta</taxon>
        <taxon>Embryophyta</taxon>
        <taxon>Tracheophyta</taxon>
        <taxon>Spermatophyta</taxon>
        <taxon>Magnoliopsida</taxon>
        <taxon>eudicotyledons</taxon>
        <taxon>Gunneridae</taxon>
        <taxon>Pentapetalae</taxon>
        <taxon>asterids</taxon>
        <taxon>lamiids</taxon>
        <taxon>Lamiales</taxon>
        <taxon>Orobanchaceae</taxon>
        <taxon>Orobanchaceae incertae sedis</taxon>
        <taxon>Phtheirospermum</taxon>
    </lineage>
</organism>
<proteinExistence type="predicted"/>
<evidence type="ECO:0000313" key="1">
    <source>
        <dbReference type="EMBL" id="GFP79423.1"/>
    </source>
</evidence>
<accession>A0A830B458</accession>
<gene>
    <name evidence="1" type="ORF">PHJA_000085800</name>
</gene>
<evidence type="ECO:0000313" key="2">
    <source>
        <dbReference type="Proteomes" id="UP000653305"/>
    </source>
</evidence>
<dbReference type="EMBL" id="BMAC01000008">
    <property type="protein sequence ID" value="GFP79423.1"/>
    <property type="molecule type" value="Genomic_DNA"/>
</dbReference>
<comment type="caution">
    <text evidence="1">The sequence shown here is derived from an EMBL/GenBank/DDBJ whole genome shotgun (WGS) entry which is preliminary data.</text>
</comment>
<dbReference type="AlphaFoldDB" id="A0A830B458"/>
<reference evidence="1" key="1">
    <citation type="submission" date="2020-07" db="EMBL/GenBank/DDBJ databases">
        <title>Ethylene signaling mediates host invasion by parasitic plants.</title>
        <authorList>
            <person name="Yoshida S."/>
        </authorList>
    </citation>
    <scope>NUCLEOTIDE SEQUENCE</scope>
    <source>
        <strain evidence="1">Okayama</strain>
    </source>
</reference>
<keyword evidence="2" id="KW-1185">Reference proteome</keyword>
<dbReference type="OrthoDB" id="886087at2759"/>
<name>A0A830B458_9LAMI</name>
<protein>
    <submittedName>
        <fullName evidence="1">Protein tic 214</fullName>
    </submittedName>
</protein>
<dbReference type="Proteomes" id="UP000653305">
    <property type="component" value="Unassembled WGS sequence"/>
</dbReference>
<sequence>MLIQKNLTLTELMKRVVLIIEPARLSRKKDGQFIMYQTIGISLIHKSKHKTNQKYQEQVYVSKNHFGEAISTHQIITKK</sequence>